<gene>
    <name evidence="2" type="ORF">GCM10023350_07540</name>
</gene>
<dbReference type="Proteomes" id="UP001499882">
    <property type="component" value="Unassembled WGS sequence"/>
</dbReference>
<dbReference type="RefSeq" id="WP_345525250.1">
    <property type="nucleotide sequence ID" value="NZ_BAABKN010000005.1"/>
</dbReference>
<evidence type="ECO:0000313" key="3">
    <source>
        <dbReference type="Proteomes" id="UP001499882"/>
    </source>
</evidence>
<keyword evidence="3" id="KW-1185">Reference proteome</keyword>
<dbReference type="EMBL" id="BAABKN010000005">
    <property type="protein sequence ID" value="GAA4727190.1"/>
    <property type="molecule type" value="Genomic_DNA"/>
</dbReference>
<evidence type="ECO:0008006" key="4">
    <source>
        <dbReference type="Google" id="ProtNLM"/>
    </source>
</evidence>
<proteinExistence type="predicted"/>
<evidence type="ECO:0000313" key="2">
    <source>
        <dbReference type="EMBL" id="GAA4727190.1"/>
    </source>
</evidence>
<keyword evidence="1" id="KW-1133">Transmembrane helix</keyword>
<organism evidence="2 3">
    <name type="scientific">Nocardioides endophyticus</name>
    <dbReference type="NCBI Taxonomy" id="1353775"/>
    <lineage>
        <taxon>Bacteria</taxon>
        <taxon>Bacillati</taxon>
        <taxon>Actinomycetota</taxon>
        <taxon>Actinomycetes</taxon>
        <taxon>Propionibacteriales</taxon>
        <taxon>Nocardioidaceae</taxon>
        <taxon>Nocardioides</taxon>
    </lineage>
</organism>
<evidence type="ECO:0000256" key="1">
    <source>
        <dbReference type="SAM" id="Phobius"/>
    </source>
</evidence>
<reference evidence="3" key="1">
    <citation type="journal article" date="2019" name="Int. J. Syst. Evol. Microbiol.">
        <title>The Global Catalogue of Microorganisms (GCM) 10K type strain sequencing project: providing services to taxonomists for standard genome sequencing and annotation.</title>
        <authorList>
            <consortium name="The Broad Institute Genomics Platform"/>
            <consortium name="The Broad Institute Genome Sequencing Center for Infectious Disease"/>
            <person name="Wu L."/>
            <person name="Ma J."/>
        </authorList>
    </citation>
    <scope>NUCLEOTIDE SEQUENCE [LARGE SCALE GENOMIC DNA]</scope>
    <source>
        <strain evidence="3">JCM 18532</strain>
    </source>
</reference>
<protein>
    <recommendedName>
        <fullName evidence="4">WD40 repeat domain-containing protein</fullName>
    </recommendedName>
</protein>
<dbReference type="SUPFAM" id="SSF51004">
    <property type="entry name" value="C-terminal (heme d1) domain of cytochrome cd1-nitrite reductase"/>
    <property type="match status" value="1"/>
</dbReference>
<dbReference type="InterPro" id="IPR011048">
    <property type="entry name" value="Haem_d1_sf"/>
</dbReference>
<keyword evidence="1" id="KW-0812">Transmembrane</keyword>
<keyword evidence="1" id="KW-0472">Membrane</keyword>
<comment type="caution">
    <text evidence="2">The sequence shown here is derived from an EMBL/GenBank/DDBJ whole genome shotgun (WGS) entry which is preliminary data.</text>
</comment>
<accession>A0ABP8YG44</accession>
<name>A0ABP8YG44_9ACTN</name>
<sequence length="379" mass="39264">MTERLALLLRQEADTLDVPTAPADAILSRGRRVQRRRRLVVGATVTAGVVAVAGLGMNLPDRAHFRPPTDPAVASALNPAGWAVASGSTLSLGNGATVTLPSKVKSIYYTSAGSVVRTGKASYTDGSDSSYALVTDDGEVHSLGLQLGDRAPSSDPTLPYLAYAEKRGVVGHGDWTVVLRDVRTGDVAATIPIDGAFSWGGWEAPPVALDGDHVYVGLDDATLEVNWRTGEVEDAAHLPSSRFPGVTAGHEVLEDQRGNPSAVIDVATGDRVVSDLPAGPAGASLSPDGRYALLIPWSTCNDDYVCVYDDPASQVVDLSDAASTKLDIGDQAGWTPDGRVIRVTDGAVDLCSPATGDCTSTGISLGDGPVKVGGNSYES</sequence>
<feature type="transmembrane region" description="Helical" evidence="1">
    <location>
        <begin position="39"/>
        <end position="59"/>
    </location>
</feature>